<dbReference type="EMBL" id="FRCP01000015">
    <property type="protein sequence ID" value="SHM70902.1"/>
    <property type="molecule type" value="Genomic_DNA"/>
</dbReference>
<feature type="transmembrane region" description="Helical" evidence="8">
    <location>
        <begin position="56"/>
        <end position="76"/>
    </location>
</feature>
<evidence type="ECO:0000256" key="6">
    <source>
        <dbReference type="ARBA" id="ARBA00022989"/>
    </source>
</evidence>
<protein>
    <submittedName>
        <fullName evidence="11">ATP-binding cassette, subfamily B</fullName>
    </submittedName>
</protein>
<feature type="transmembrane region" description="Helical" evidence="8">
    <location>
        <begin position="157"/>
        <end position="177"/>
    </location>
</feature>
<dbReference type="InterPro" id="IPR011527">
    <property type="entry name" value="ABC1_TM_dom"/>
</dbReference>
<evidence type="ECO:0000256" key="3">
    <source>
        <dbReference type="ARBA" id="ARBA00022692"/>
    </source>
</evidence>
<dbReference type="GO" id="GO:0016887">
    <property type="term" value="F:ATP hydrolysis activity"/>
    <property type="evidence" value="ECO:0007669"/>
    <property type="project" value="InterPro"/>
</dbReference>
<evidence type="ECO:0000259" key="9">
    <source>
        <dbReference type="PROSITE" id="PS50893"/>
    </source>
</evidence>
<keyword evidence="2" id="KW-0813">Transport</keyword>
<organism evidence="11 12">
    <name type="scientific">Anaerosporobacter mobilis DSM 15930</name>
    <dbReference type="NCBI Taxonomy" id="1120996"/>
    <lineage>
        <taxon>Bacteria</taxon>
        <taxon>Bacillati</taxon>
        <taxon>Bacillota</taxon>
        <taxon>Clostridia</taxon>
        <taxon>Lachnospirales</taxon>
        <taxon>Lachnospiraceae</taxon>
        <taxon>Anaerosporobacter</taxon>
    </lineage>
</organism>
<dbReference type="PANTHER" id="PTHR43394">
    <property type="entry name" value="ATP-DEPENDENT PERMEASE MDL1, MITOCHONDRIAL"/>
    <property type="match status" value="1"/>
</dbReference>
<dbReference type="InterPro" id="IPR017871">
    <property type="entry name" value="ABC_transporter-like_CS"/>
</dbReference>
<name>A0A1M7KZA3_9FIRM</name>
<evidence type="ECO:0000256" key="7">
    <source>
        <dbReference type="ARBA" id="ARBA00023136"/>
    </source>
</evidence>
<dbReference type="Pfam" id="PF00005">
    <property type="entry name" value="ABC_tran"/>
    <property type="match status" value="1"/>
</dbReference>
<comment type="subcellular location">
    <subcellularLocation>
        <location evidence="1">Cell membrane</location>
        <topology evidence="1">Multi-pass membrane protein</topology>
    </subcellularLocation>
</comment>
<evidence type="ECO:0000313" key="11">
    <source>
        <dbReference type="EMBL" id="SHM70902.1"/>
    </source>
</evidence>
<dbReference type="PANTHER" id="PTHR43394:SF1">
    <property type="entry name" value="ATP-BINDING CASSETTE SUB-FAMILY B MEMBER 10, MITOCHONDRIAL"/>
    <property type="match status" value="1"/>
</dbReference>
<evidence type="ECO:0000256" key="1">
    <source>
        <dbReference type="ARBA" id="ARBA00004651"/>
    </source>
</evidence>
<keyword evidence="5 11" id="KW-0067">ATP-binding</keyword>
<keyword evidence="7 8" id="KW-0472">Membrane</keyword>
<evidence type="ECO:0000256" key="2">
    <source>
        <dbReference type="ARBA" id="ARBA00022448"/>
    </source>
</evidence>
<dbReference type="OrthoDB" id="9762778at2"/>
<keyword evidence="3 8" id="KW-0812">Transmembrane</keyword>
<dbReference type="InterPro" id="IPR039421">
    <property type="entry name" value="Type_1_exporter"/>
</dbReference>
<dbReference type="SUPFAM" id="SSF90123">
    <property type="entry name" value="ABC transporter transmembrane region"/>
    <property type="match status" value="1"/>
</dbReference>
<keyword evidence="4" id="KW-0547">Nucleotide-binding</keyword>
<dbReference type="Gene3D" id="3.40.50.300">
    <property type="entry name" value="P-loop containing nucleotide triphosphate hydrolases"/>
    <property type="match status" value="1"/>
</dbReference>
<dbReference type="PROSITE" id="PS00211">
    <property type="entry name" value="ABC_TRANSPORTER_1"/>
    <property type="match status" value="1"/>
</dbReference>
<dbReference type="InterPro" id="IPR003439">
    <property type="entry name" value="ABC_transporter-like_ATP-bd"/>
</dbReference>
<dbReference type="STRING" id="1120996.SAMN02746066_02971"/>
<dbReference type="PROSITE" id="PS50893">
    <property type="entry name" value="ABC_TRANSPORTER_2"/>
    <property type="match status" value="1"/>
</dbReference>
<dbReference type="GO" id="GO:0005886">
    <property type="term" value="C:plasma membrane"/>
    <property type="evidence" value="ECO:0007669"/>
    <property type="project" value="UniProtKB-SubCell"/>
</dbReference>
<feature type="transmembrane region" description="Helical" evidence="8">
    <location>
        <begin position="248"/>
        <end position="266"/>
    </location>
</feature>
<proteinExistence type="predicted"/>
<reference evidence="11 12" key="1">
    <citation type="submission" date="2016-11" db="EMBL/GenBank/DDBJ databases">
        <authorList>
            <person name="Jaros S."/>
            <person name="Januszkiewicz K."/>
            <person name="Wedrychowicz H."/>
        </authorList>
    </citation>
    <scope>NUCLEOTIDE SEQUENCE [LARGE SCALE GENOMIC DNA]</scope>
    <source>
        <strain evidence="11 12">DSM 15930</strain>
    </source>
</reference>
<feature type="domain" description="ABC transmembrane type-1" evidence="10">
    <location>
        <begin position="21"/>
        <end position="301"/>
    </location>
</feature>
<keyword evidence="6 8" id="KW-1133">Transmembrane helix</keyword>
<gene>
    <name evidence="11" type="ORF">SAMN02746066_02971</name>
</gene>
<evidence type="ECO:0000259" key="10">
    <source>
        <dbReference type="PROSITE" id="PS50929"/>
    </source>
</evidence>
<evidence type="ECO:0000256" key="5">
    <source>
        <dbReference type="ARBA" id="ARBA00022840"/>
    </source>
</evidence>
<accession>A0A1M7KZA3</accession>
<evidence type="ECO:0000313" key="12">
    <source>
        <dbReference type="Proteomes" id="UP000184038"/>
    </source>
</evidence>
<sequence length="584" mass="66272">MSAMQWFYTFVKKYKYRLLCALLLVTITSVLAIINPYVSGMLIDEVIEGGKHSLLPKLIVILIGITVVRSILRYLFLMIFEKSSQGVLYSMRDALYKRLLEQDFQFYNKNRTGDLMSRQTGDMDAIRHFVAYVIYAIYENVILFIIALVMIFTVDVRLALCMVIVLPFTALTTYFQMKNIKPAFHKIRNQFSSLNTFAQENISGNRVVKAFAKEDFEIEKFDKENDAYRAAELGATAIWTKYIPIFEFFSNLLYAILMLVGGIMVVNKQMTLGNLFTINGYLWMLNNPLRMAGWLTNDVQRFVTSVEKIYSTFCEEPDIKEPEGAYKGKRVKGNIEFRHVNYKAEDDVILKDIDFTVKSGQTVGIIGATGSGKSTIMNLLCRFYDVTKGEVCIDGVNVKDMDLHYLRDHIGMAMQDVFLFSDTVEGNIAYGRPNCTFEEVERVAKIANAHDFILKMPEGYDTIVGERGVGLSGGQKQRISLARALLKNPSIVILDDTTSAVDMETESQIQEALGNLADERTVFVIAHRISSIKDADLILVLDNGRIVESGNHDSLLDKKGYYYTVFNHQYGEFDTIASMKEGIK</sequence>
<dbReference type="AlphaFoldDB" id="A0A1M7KZA3"/>
<dbReference type="InterPro" id="IPR027417">
    <property type="entry name" value="P-loop_NTPase"/>
</dbReference>
<feature type="transmembrane region" description="Helical" evidence="8">
    <location>
        <begin position="129"/>
        <end position="151"/>
    </location>
</feature>
<feature type="domain" description="ABC transporter" evidence="9">
    <location>
        <begin position="335"/>
        <end position="568"/>
    </location>
</feature>
<dbReference type="Gene3D" id="1.20.1560.10">
    <property type="entry name" value="ABC transporter type 1, transmembrane domain"/>
    <property type="match status" value="1"/>
</dbReference>
<dbReference type="RefSeq" id="WP_073289117.1">
    <property type="nucleotide sequence ID" value="NZ_FRCP01000015.1"/>
</dbReference>
<dbReference type="Proteomes" id="UP000184038">
    <property type="component" value="Unassembled WGS sequence"/>
</dbReference>
<dbReference type="FunFam" id="3.40.50.300:FF:000287">
    <property type="entry name" value="Multidrug ABC transporter ATP-binding protein"/>
    <property type="match status" value="1"/>
</dbReference>
<dbReference type="SUPFAM" id="SSF52540">
    <property type="entry name" value="P-loop containing nucleoside triphosphate hydrolases"/>
    <property type="match status" value="1"/>
</dbReference>
<dbReference type="InterPro" id="IPR036640">
    <property type="entry name" value="ABC1_TM_sf"/>
</dbReference>
<dbReference type="SMART" id="SM00382">
    <property type="entry name" value="AAA"/>
    <property type="match status" value="1"/>
</dbReference>
<dbReference type="PROSITE" id="PS50929">
    <property type="entry name" value="ABC_TM1F"/>
    <property type="match status" value="1"/>
</dbReference>
<evidence type="ECO:0000256" key="8">
    <source>
        <dbReference type="SAM" id="Phobius"/>
    </source>
</evidence>
<keyword evidence="12" id="KW-1185">Reference proteome</keyword>
<dbReference type="InterPro" id="IPR003593">
    <property type="entry name" value="AAA+_ATPase"/>
</dbReference>
<dbReference type="GO" id="GO:0005524">
    <property type="term" value="F:ATP binding"/>
    <property type="evidence" value="ECO:0007669"/>
    <property type="project" value="UniProtKB-KW"/>
</dbReference>
<dbReference type="Pfam" id="PF00664">
    <property type="entry name" value="ABC_membrane"/>
    <property type="match status" value="1"/>
</dbReference>
<dbReference type="GO" id="GO:0015421">
    <property type="term" value="F:ABC-type oligopeptide transporter activity"/>
    <property type="evidence" value="ECO:0007669"/>
    <property type="project" value="TreeGrafter"/>
</dbReference>
<dbReference type="CDD" id="cd18542">
    <property type="entry name" value="ABC_6TM_YknU_like"/>
    <property type="match status" value="1"/>
</dbReference>
<evidence type="ECO:0000256" key="4">
    <source>
        <dbReference type="ARBA" id="ARBA00022741"/>
    </source>
</evidence>